<sequence length="123" mass="13863">MFNFSLTGSERAIAKRQNHLNSINCQSLGGFDVYQLEKRDDQIKIPPIIVRMERFFIILSPFVTAISSKNTEGETARRLKDIKCRRQPAVGENALLAATREEEHLAFQTVERISNGVNVGSNV</sequence>
<evidence type="ECO:0000313" key="2">
    <source>
        <dbReference type="RefSeq" id="XP_049309283.1"/>
    </source>
</evidence>
<keyword evidence="1" id="KW-1185">Reference proteome</keyword>
<proteinExistence type="predicted"/>
<protein>
    <submittedName>
        <fullName evidence="2">Uncharacterized protein LOC125777773</fullName>
    </submittedName>
</protein>
<dbReference type="Proteomes" id="UP001652620">
    <property type="component" value="Chromosome 3"/>
</dbReference>
<organism evidence="1 2">
    <name type="scientific">Bactrocera dorsalis</name>
    <name type="common">Oriental fruit fly</name>
    <name type="synonym">Dacus dorsalis</name>
    <dbReference type="NCBI Taxonomy" id="27457"/>
    <lineage>
        <taxon>Eukaryota</taxon>
        <taxon>Metazoa</taxon>
        <taxon>Ecdysozoa</taxon>
        <taxon>Arthropoda</taxon>
        <taxon>Hexapoda</taxon>
        <taxon>Insecta</taxon>
        <taxon>Pterygota</taxon>
        <taxon>Neoptera</taxon>
        <taxon>Endopterygota</taxon>
        <taxon>Diptera</taxon>
        <taxon>Brachycera</taxon>
        <taxon>Muscomorpha</taxon>
        <taxon>Tephritoidea</taxon>
        <taxon>Tephritidae</taxon>
        <taxon>Bactrocera</taxon>
        <taxon>Bactrocera</taxon>
    </lineage>
</organism>
<reference evidence="2" key="1">
    <citation type="submission" date="2025-08" db="UniProtKB">
        <authorList>
            <consortium name="RefSeq"/>
        </authorList>
    </citation>
    <scope>IDENTIFICATION</scope>
    <source>
        <tissue evidence="2">Adult</tissue>
    </source>
</reference>
<accession>A0ABM3JJ70</accession>
<gene>
    <name evidence="2" type="primary">LOC125777773</name>
</gene>
<dbReference type="RefSeq" id="XP_049309283.1">
    <property type="nucleotide sequence ID" value="XM_049453326.1"/>
</dbReference>
<dbReference type="GeneID" id="125777773"/>
<evidence type="ECO:0000313" key="1">
    <source>
        <dbReference type="Proteomes" id="UP001652620"/>
    </source>
</evidence>
<name>A0ABM3JJ70_BACDO</name>